<gene>
    <name evidence="1" type="ORF">LK487_19260</name>
</gene>
<name>A0AAW4WRK3_9FIRM</name>
<protein>
    <submittedName>
        <fullName evidence="1">Alpha/beta hydrolase</fullName>
    </submittedName>
</protein>
<dbReference type="Proteomes" id="UP001197847">
    <property type="component" value="Unassembled WGS sequence"/>
</dbReference>
<evidence type="ECO:0000313" key="2">
    <source>
        <dbReference type="Proteomes" id="UP001197847"/>
    </source>
</evidence>
<comment type="caution">
    <text evidence="1">The sequence shown here is derived from an EMBL/GenBank/DDBJ whole genome shotgun (WGS) entry which is preliminary data.</text>
</comment>
<accession>A0AAW4WRK3</accession>
<proteinExistence type="predicted"/>
<organism evidence="1 2">
    <name type="scientific">Agathobacter rectalis</name>
    <dbReference type="NCBI Taxonomy" id="39491"/>
    <lineage>
        <taxon>Bacteria</taxon>
        <taxon>Bacillati</taxon>
        <taxon>Bacillota</taxon>
        <taxon>Clostridia</taxon>
        <taxon>Lachnospirales</taxon>
        <taxon>Lachnospiraceae</taxon>
        <taxon>Agathobacter</taxon>
    </lineage>
</organism>
<sequence length="71" mass="7943">HMKHSKKLVTLSVLTTMSGAAIYFLNKTLDTAAVRKNLLASAEKEIFSWQFGDIFYTKKGTGTPMLLLHDL</sequence>
<keyword evidence="1" id="KW-0378">Hydrolase</keyword>
<dbReference type="AlphaFoldDB" id="A0AAW4WRK3"/>
<feature type="non-terminal residue" evidence="1">
    <location>
        <position position="1"/>
    </location>
</feature>
<reference evidence="1" key="1">
    <citation type="submission" date="2021-10" db="EMBL/GenBank/DDBJ databases">
        <title>Collection of gut derived symbiotic bacterial strains cultured from healthy donors.</title>
        <authorList>
            <person name="Lin H."/>
            <person name="Littmann E."/>
            <person name="Claire K."/>
            <person name="Pamer E."/>
        </authorList>
    </citation>
    <scope>NUCLEOTIDE SEQUENCE</scope>
    <source>
        <strain evidence="1">MSK.22.92</strain>
    </source>
</reference>
<dbReference type="EMBL" id="JAJFBX010000568">
    <property type="protein sequence ID" value="MCC2749112.1"/>
    <property type="molecule type" value="Genomic_DNA"/>
</dbReference>
<feature type="non-terminal residue" evidence="1">
    <location>
        <position position="71"/>
    </location>
</feature>
<evidence type="ECO:0000313" key="1">
    <source>
        <dbReference type="EMBL" id="MCC2749112.1"/>
    </source>
</evidence>
<dbReference type="GO" id="GO:0016787">
    <property type="term" value="F:hydrolase activity"/>
    <property type="evidence" value="ECO:0007669"/>
    <property type="project" value="UniProtKB-KW"/>
</dbReference>